<feature type="domain" description="BZIP" evidence="2">
    <location>
        <begin position="21"/>
        <end position="35"/>
    </location>
</feature>
<evidence type="ECO:0000313" key="3">
    <source>
        <dbReference type="EMBL" id="OBS24244.1"/>
    </source>
</evidence>
<feature type="region of interest" description="Disordered" evidence="1">
    <location>
        <begin position="1"/>
        <end position="37"/>
    </location>
</feature>
<evidence type="ECO:0000256" key="1">
    <source>
        <dbReference type="SAM" id="MobiDB-lite"/>
    </source>
</evidence>
<dbReference type="Proteomes" id="UP000091967">
    <property type="component" value="Unassembled WGS sequence"/>
</dbReference>
<evidence type="ECO:0000313" key="4">
    <source>
        <dbReference type="Proteomes" id="UP000091967"/>
    </source>
</evidence>
<dbReference type="STRING" id="36050.A0A1B8AV56"/>
<accession>A0A1B8AV56</accession>
<dbReference type="PANTHER" id="PTHR40618">
    <property type="entry name" value="B-ZIP TRANSCRIPTION FACTOR (EUROFUNG)-RELATED"/>
    <property type="match status" value="1"/>
</dbReference>
<organism evidence="3 4">
    <name type="scientific">Fusarium poae</name>
    <dbReference type="NCBI Taxonomy" id="36050"/>
    <lineage>
        <taxon>Eukaryota</taxon>
        <taxon>Fungi</taxon>
        <taxon>Dikarya</taxon>
        <taxon>Ascomycota</taxon>
        <taxon>Pezizomycotina</taxon>
        <taxon>Sordariomycetes</taxon>
        <taxon>Hypocreomycetidae</taxon>
        <taxon>Hypocreales</taxon>
        <taxon>Nectriaceae</taxon>
        <taxon>Fusarium</taxon>
    </lineage>
</organism>
<gene>
    <name evidence="3" type="ORF">FPOA_04790</name>
</gene>
<name>A0A1B8AV56_FUSPO</name>
<evidence type="ECO:0000259" key="2">
    <source>
        <dbReference type="PROSITE" id="PS00036"/>
    </source>
</evidence>
<feature type="region of interest" description="Disordered" evidence="1">
    <location>
        <begin position="99"/>
        <end position="122"/>
    </location>
</feature>
<dbReference type="EMBL" id="LYXU01000002">
    <property type="protein sequence ID" value="OBS24244.1"/>
    <property type="molecule type" value="Genomic_DNA"/>
</dbReference>
<dbReference type="PANTHER" id="PTHR40618:SF1">
    <property type="entry name" value="B-ZIP TRANSCRIPTION FACTOR (EUROFUNG)"/>
    <property type="match status" value="1"/>
</dbReference>
<dbReference type="InterPro" id="IPR004827">
    <property type="entry name" value="bZIP"/>
</dbReference>
<protein>
    <recommendedName>
        <fullName evidence="2">BZIP domain-containing protein</fullName>
    </recommendedName>
</protein>
<dbReference type="AlphaFoldDB" id="A0A1B8AV56"/>
<feature type="compositionally biased region" description="Polar residues" evidence="1">
    <location>
        <begin position="108"/>
        <end position="122"/>
    </location>
</feature>
<dbReference type="InterPro" id="IPR046347">
    <property type="entry name" value="bZIP_sf"/>
</dbReference>
<dbReference type="SUPFAM" id="SSF57959">
    <property type="entry name" value="Leucine zipper domain"/>
    <property type="match status" value="1"/>
</dbReference>
<dbReference type="GO" id="GO:0003700">
    <property type="term" value="F:DNA-binding transcription factor activity"/>
    <property type="evidence" value="ECO:0007669"/>
    <property type="project" value="InterPro"/>
</dbReference>
<reference evidence="3 4" key="1">
    <citation type="submission" date="2016-06" db="EMBL/GenBank/DDBJ databases">
        <title>Living apart together: crosstalk between the core and supernumerary genomes in a fungal plant pathogen.</title>
        <authorList>
            <person name="Vanheule A."/>
            <person name="Audenaert K."/>
            <person name="Warris S."/>
            <person name="Van De Geest H."/>
            <person name="Schijlen E."/>
            <person name="Hofte M."/>
            <person name="De Saeger S."/>
            <person name="Haesaert G."/>
            <person name="Waalwijk C."/>
            <person name="Van Der Lee T."/>
        </authorList>
    </citation>
    <scope>NUCLEOTIDE SEQUENCE [LARGE SCALE GENOMIC DNA]</scope>
    <source>
        <strain evidence="3 4">2516</strain>
    </source>
</reference>
<dbReference type="CDD" id="cd14686">
    <property type="entry name" value="bZIP"/>
    <property type="match status" value="1"/>
</dbReference>
<sequence length="418" mass="46351">MPQGKSPNFLGVMSSEASKSRRERNREAQQQFRKRRQAAEAARTQRLKHLEGIIEKMSTVIVSFTDKMLHEDVLKQYPLLAANAQEVITHVLALAQEAGDPEEGNMAESASPNSRDGFSATQDSGFSDLAFHSSPMQTDVMNIDQQNTTLMTHPSSRYPRTMGDSTIAYTNFQDPTLSELPYLPPSTLLPSLGPVPWNNSKPLSPTSFTYRLTHSCFNVGLLLLKKSQGSPFALPDETRVFGATLRQDEREAMIRKLRWITGIGSQDIKLASLLPWGGRYRGQDFAGDDLTSTCKTTDRTALQFLSAAGIEQQLGRLDARVVAQDTLELDLGGAMGEDEQRPLQPDSWSFVNFFPPDILAQKGKCIKMRVSLNSLLENLCSISVCLAMGPGFPRREFKRAIMDSRIKEFGALPGMICV</sequence>
<proteinExistence type="predicted"/>
<feature type="compositionally biased region" description="Basic and acidic residues" evidence="1">
    <location>
        <begin position="18"/>
        <end position="27"/>
    </location>
</feature>
<keyword evidence="4" id="KW-1185">Reference proteome</keyword>
<comment type="caution">
    <text evidence="3">The sequence shown here is derived from an EMBL/GenBank/DDBJ whole genome shotgun (WGS) entry which is preliminary data.</text>
</comment>
<dbReference type="PROSITE" id="PS00036">
    <property type="entry name" value="BZIP_BASIC"/>
    <property type="match status" value="1"/>
</dbReference>
<dbReference type="OMA" id="GADEWMD"/>